<feature type="region of interest" description="Disordered" evidence="13">
    <location>
        <begin position="373"/>
        <end position="397"/>
    </location>
</feature>
<dbReference type="Gene3D" id="1.10.150.20">
    <property type="entry name" value="5' to 3' exonuclease, C-terminal subdomain"/>
    <property type="match status" value="1"/>
</dbReference>
<feature type="domain" description="UmuC" evidence="14">
    <location>
        <begin position="87"/>
        <end position="322"/>
    </location>
</feature>
<dbReference type="SUPFAM" id="SSF100879">
    <property type="entry name" value="Lesion bypass DNA polymerase (Y-family), little finger domain"/>
    <property type="match status" value="1"/>
</dbReference>
<evidence type="ECO:0000256" key="3">
    <source>
        <dbReference type="ARBA" id="ARBA00022679"/>
    </source>
</evidence>
<accession>A0ABD2JI86</accession>
<keyword evidence="10" id="KW-0234">DNA repair</keyword>
<dbReference type="Gene3D" id="1.10.150.810">
    <property type="match status" value="1"/>
</dbReference>
<dbReference type="FunFam" id="3.40.1170.60:FF:000012">
    <property type="entry name" value="Putative DNA-directed polymerase kappa"/>
    <property type="match status" value="1"/>
</dbReference>
<dbReference type="Gene3D" id="3.40.1170.60">
    <property type="match status" value="1"/>
</dbReference>
<dbReference type="InterPro" id="IPR043128">
    <property type="entry name" value="Rev_trsase/Diguanyl_cyclase"/>
</dbReference>
<evidence type="ECO:0000256" key="1">
    <source>
        <dbReference type="ARBA" id="ARBA00012417"/>
    </source>
</evidence>
<comment type="caution">
    <text evidence="15">The sequence shown here is derived from an EMBL/GenBank/DDBJ whole genome shotgun (WGS) entry which is preliminary data.</text>
</comment>
<dbReference type="EC" id="2.7.7.7" evidence="1"/>
<evidence type="ECO:0000256" key="4">
    <source>
        <dbReference type="ARBA" id="ARBA00022695"/>
    </source>
</evidence>
<keyword evidence="5" id="KW-0235">DNA replication</keyword>
<dbReference type="PANTHER" id="PTHR11076:SF33">
    <property type="entry name" value="DNA POLYMERASE KAPPA"/>
    <property type="match status" value="1"/>
</dbReference>
<dbReference type="Pfam" id="PF11799">
    <property type="entry name" value="IMS_C"/>
    <property type="match status" value="1"/>
</dbReference>
<sequence length="692" mass="77642">MIGSKFIGNKAGMSSIDKEQVARIIAENTSANFEGYEKKRASRIDEQIKRNRQRLDSLTEQQIKQTREELDRIIEDMEKWRRLDRIKVHIDMDAFYAAVECRDNIHLRDVPMAVGSLSMLSTSNYAARKFGVRSAMPGFIGKKLCPHLLIVPCNFSKYKRDSSVFRAVFQRYDSEVSMGSLDEAYLDLTHFISQRKEPVICRRVRFMGPCVCRLPLVANPSEIGPEVEKTPTICAKCGNERIEVVDSIEFGQDVDSVVRQLRFEVEQATGLTCSAGIASNSMLAKICSDLNKPNGQFRLGNSRESIVSFMHSLPVRKVPGIGAVTESLLKGLDVVTCGDLLAKRSIVHLLLTKRCSEWLLRVALGISGHEIADDGEMEQNDKNDEDNPKSTSIERTFTPTNNSDDLLSIVRSLCARLIQSLPSSEIVGGRAVTLKIKFANFDVVTRCKSVNFVVTTVGQLLPIIEAMLRKEFKERRNMAIRLLGVRLSQLVSADANLGEEAKKGVQLSLAGFMSRRPLASKKRRDEPPEVVELSSSDEMDTKEEGDETINGEEEVKPMPFLEEKEEKESKNGQRKSESPNNGCDGPRAETSERSRSNGQPGMVCDNTHGDIIVIEDDEEEGEDGIVNIDEYFDLINDDDEVIDCTKSGGEKKAKNGRKGGGQKRKKRREETERKKDGNRKTNDLFKYFHTIR</sequence>
<dbReference type="CDD" id="cd03586">
    <property type="entry name" value="PolY_Pol_IV_kappa"/>
    <property type="match status" value="1"/>
</dbReference>
<dbReference type="FunFam" id="3.30.1490.100:FF:000004">
    <property type="entry name" value="DNA polymerase IV"/>
    <property type="match status" value="1"/>
</dbReference>
<evidence type="ECO:0000256" key="10">
    <source>
        <dbReference type="ARBA" id="ARBA00023204"/>
    </source>
</evidence>
<dbReference type="GO" id="GO:0046872">
    <property type="term" value="F:metal ion binding"/>
    <property type="evidence" value="ECO:0007669"/>
    <property type="project" value="UniProtKB-KW"/>
</dbReference>
<feature type="compositionally biased region" description="Basic and acidic residues" evidence="13">
    <location>
        <begin position="379"/>
        <end position="388"/>
    </location>
</feature>
<organism evidence="15 16">
    <name type="scientific">Heterodera schachtii</name>
    <name type="common">Sugarbeet cyst nematode worm</name>
    <name type="synonym">Tylenchus schachtii</name>
    <dbReference type="NCBI Taxonomy" id="97005"/>
    <lineage>
        <taxon>Eukaryota</taxon>
        <taxon>Metazoa</taxon>
        <taxon>Ecdysozoa</taxon>
        <taxon>Nematoda</taxon>
        <taxon>Chromadorea</taxon>
        <taxon>Rhabditida</taxon>
        <taxon>Tylenchina</taxon>
        <taxon>Tylenchomorpha</taxon>
        <taxon>Tylenchoidea</taxon>
        <taxon>Heteroderidae</taxon>
        <taxon>Heteroderinae</taxon>
        <taxon>Heterodera</taxon>
    </lineage>
</organism>
<dbReference type="Gene3D" id="3.30.1490.100">
    <property type="entry name" value="DNA polymerase, Y-family, little finger domain"/>
    <property type="match status" value="1"/>
</dbReference>
<evidence type="ECO:0000256" key="8">
    <source>
        <dbReference type="ARBA" id="ARBA00022842"/>
    </source>
</evidence>
<feature type="region of interest" description="Disordered" evidence="13">
    <location>
        <begin position="518"/>
        <end position="625"/>
    </location>
</feature>
<dbReference type="InterPro" id="IPR036775">
    <property type="entry name" value="DNA_pol_Y-fam_lit_finger_sf"/>
</dbReference>
<evidence type="ECO:0000256" key="5">
    <source>
        <dbReference type="ARBA" id="ARBA00022705"/>
    </source>
</evidence>
<protein>
    <recommendedName>
        <fullName evidence="2">DNA polymerase kappa</fullName>
        <ecNumber evidence="1">2.7.7.7</ecNumber>
    </recommendedName>
</protein>
<dbReference type="SUPFAM" id="SSF56672">
    <property type="entry name" value="DNA/RNA polymerases"/>
    <property type="match status" value="1"/>
</dbReference>
<dbReference type="Gene3D" id="3.30.70.270">
    <property type="match status" value="1"/>
</dbReference>
<keyword evidence="6" id="KW-0479">Metal-binding</keyword>
<dbReference type="GO" id="GO:0006260">
    <property type="term" value="P:DNA replication"/>
    <property type="evidence" value="ECO:0007669"/>
    <property type="project" value="UniProtKB-KW"/>
</dbReference>
<dbReference type="PROSITE" id="PS50173">
    <property type="entry name" value="UMUC"/>
    <property type="match status" value="1"/>
</dbReference>
<dbReference type="GO" id="GO:0003887">
    <property type="term" value="F:DNA-directed DNA polymerase activity"/>
    <property type="evidence" value="ECO:0007669"/>
    <property type="project" value="UniProtKB-KW"/>
</dbReference>
<keyword evidence="12" id="KW-0175">Coiled coil</keyword>
<dbReference type="InterPro" id="IPR017961">
    <property type="entry name" value="DNA_pol_Y-fam_little_finger"/>
</dbReference>
<evidence type="ECO:0000256" key="11">
    <source>
        <dbReference type="ARBA" id="ARBA00049244"/>
    </source>
</evidence>
<dbReference type="EMBL" id="JBICCN010000143">
    <property type="protein sequence ID" value="KAL3090232.1"/>
    <property type="molecule type" value="Genomic_DNA"/>
</dbReference>
<keyword evidence="3" id="KW-0808">Transferase</keyword>
<dbReference type="GO" id="GO:0006281">
    <property type="term" value="P:DNA repair"/>
    <property type="evidence" value="ECO:0007669"/>
    <property type="project" value="UniProtKB-KW"/>
</dbReference>
<keyword evidence="8" id="KW-0460">Magnesium</keyword>
<dbReference type="AlphaFoldDB" id="A0ABD2JI86"/>
<evidence type="ECO:0000256" key="6">
    <source>
        <dbReference type="ARBA" id="ARBA00022723"/>
    </source>
</evidence>
<keyword evidence="9" id="KW-0239">DNA-directed DNA polymerase</keyword>
<proteinExistence type="predicted"/>
<dbReference type="InterPro" id="IPR022880">
    <property type="entry name" value="DNApol_IV"/>
</dbReference>
<comment type="catalytic activity">
    <reaction evidence="11">
        <text>DNA(n) + a 2'-deoxyribonucleoside 5'-triphosphate = DNA(n+1) + diphosphate</text>
        <dbReference type="Rhea" id="RHEA:22508"/>
        <dbReference type="Rhea" id="RHEA-COMP:17339"/>
        <dbReference type="Rhea" id="RHEA-COMP:17340"/>
        <dbReference type="ChEBI" id="CHEBI:33019"/>
        <dbReference type="ChEBI" id="CHEBI:61560"/>
        <dbReference type="ChEBI" id="CHEBI:173112"/>
        <dbReference type="EC" id="2.7.7.7"/>
    </reaction>
</comment>
<feature type="compositionally biased region" description="Basic and acidic residues" evidence="13">
    <location>
        <begin position="668"/>
        <end position="682"/>
    </location>
</feature>
<evidence type="ECO:0000313" key="15">
    <source>
        <dbReference type="EMBL" id="KAL3090232.1"/>
    </source>
</evidence>
<gene>
    <name evidence="15" type="ORF">niasHS_006684</name>
</gene>
<feature type="compositionally biased region" description="Basic residues" evidence="13">
    <location>
        <begin position="654"/>
        <end position="667"/>
    </location>
</feature>
<evidence type="ECO:0000259" key="14">
    <source>
        <dbReference type="PROSITE" id="PS50173"/>
    </source>
</evidence>
<evidence type="ECO:0000256" key="12">
    <source>
        <dbReference type="SAM" id="Coils"/>
    </source>
</evidence>
<feature type="coiled-coil region" evidence="12">
    <location>
        <begin position="41"/>
        <end position="83"/>
    </location>
</feature>
<keyword evidence="4" id="KW-0548">Nucleotidyltransferase</keyword>
<dbReference type="Pfam" id="PF00817">
    <property type="entry name" value="IMS"/>
    <property type="match status" value="1"/>
</dbReference>
<evidence type="ECO:0000256" key="7">
    <source>
        <dbReference type="ARBA" id="ARBA00022763"/>
    </source>
</evidence>
<keyword evidence="16" id="KW-1185">Reference proteome</keyword>
<evidence type="ECO:0000256" key="13">
    <source>
        <dbReference type="SAM" id="MobiDB-lite"/>
    </source>
</evidence>
<dbReference type="PANTHER" id="PTHR11076">
    <property type="entry name" value="DNA REPAIR POLYMERASE UMUC / TRANSFERASE FAMILY MEMBER"/>
    <property type="match status" value="1"/>
</dbReference>
<dbReference type="Proteomes" id="UP001620645">
    <property type="component" value="Unassembled WGS sequence"/>
</dbReference>
<name>A0ABD2JI86_HETSC</name>
<evidence type="ECO:0000256" key="2">
    <source>
        <dbReference type="ARBA" id="ARBA00016178"/>
    </source>
</evidence>
<dbReference type="InterPro" id="IPR043502">
    <property type="entry name" value="DNA/RNA_pol_sf"/>
</dbReference>
<feature type="compositionally biased region" description="Acidic residues" evidence="13">
    <location>
        <begin position="613"/>
        <end position="623"/>
    </location>
</feature>
<dbReference type="InterPro" id="IPR050116">
    <property type="entry name" value="DNA_polymerase-Y"/>
</dbReference>
<dbReference type="InterPro" id="IPR001126">
    <property type="entry name" value="UmuC"/>
</dbReference>
<feature type="compositionally biased region" description="Acidic residues" evidence="13">
    <location>
        <begin position="535"/>
        <end position="552"/>
    </location>
</feature>
<reference evidence="15 16" key="1">
    <citation type="submission" date="2024-10" db="EMBL/GenBank/DDBJ databases">
        <authorList>
            <person name="Kim D."/>
        </authorList>
    </citation>
    <scope>NUCLEOTIDE SEQUENCE [LARGE SCALE GENOMIC DNA]</scope>
    <source>
        <strain evidence="15">Taebaek</strain>
    </source>
</reference>
<feature type="compositionally biased region" description="Basic and acidic residues" evidence="13">
    <location>
        <begin position="553"/>
        <end position="577"/>
    </location>
</feature>
<feature type="region of interest" description="Disordered" evidence="13">
    <location>
        <begin position="645"/>
        <end position="682"/>
    </location>
</feature>
<evidence type="ECO:0000256" key="9">
    <source>
        <dbReference type="ARBA" id="ARBA00022932"/>
    </source>
</evidence>
<feature type="compositionally biased region" description="Basic and acidic residues" evidence="13">
    <location>
        <begin position="586"/>
        <end position="595"/>
    </location>
</feature>
<keyword evidence="7" id="KW-0227">DNA damage</keyword>
<evidence type="ECO:0000313" key="16">
    <source>
        <dbReference type="Proteomes" id="UP001620645"/>
    </source>
</evidence>